<reference evidence="2" key="1">
    <citation type="journal article" date="2019" name="Int. J. Syst. Evol. Microbiol.">
        <title>The Global Catalogue of Microorganisms (GCM) 10K type strain sequencing project: providing services to taxonomists for standard genome sequencing and annotation.</title>
        <authorList>
            <consortium name="The Broad Institute Genomics Platform"/>
            <consortium name="The Broad Institute Genome Sequencing Center for Infectious Disease"/>
            <person name="Wu L."/>
            <person name="Ma J."/>
        </authorList>
    </citation>
    <scope>NUCLEOTIDE SEQUENCE [LARGE SCALE GENOMIC DNA]</scope>
    <source>
        <strain evidence="2">JCM 17024</strain>
    </source>
</reference>
<name>A0ABP7NB04_9MICO</name>
<proteinExistence type="predicted"/>
<sequence length="273" mass="29731">MTSPIGLPTRGTTGTNRLRRSDRWIAASASFRRAVDPLVVDLGFGASGVTALELAQRLRAERTDAEVIGLELDPGRVATARGQLEDVRAGRTHFAADVPVSFARGGFEVPLPGRRRPAVIRAMNVLRQYDERDVPDAWHRVAERLAPDGVLVEGTCGEIGRIGSWIDIPADGVPVRFTISLRLKGLDHPGAVAARLPKALIHHNVPGERIHALLAELDREWERAAALSAFGPVQRWLATVTAVKAHGVPVQGDRRRWRLGELTVPWATVAPAR</sequence>
<dbReference type="CDD" id="cd02440">
    <property type="entry name" value="AdoMet_MTases"/>
    <property type="match status" value="1"/>
</dbReference>
<organism evidence="1 2">
    <name type="scientific">Microbacterium soli</name>
    <dbReference type="NCBI Taxonomy" id="446075"/>
    <lineage>
        <taxon>Bacteria</taxon>
        <taxon>Bacillati</taxon>
        <taxon>Actinomycetota</taxon>
        <taxon>Actinomycetes</taxon>
        <taxon>Micrococcales</taxon>
        <taxon>Microbacteriaceae</taxon>
        <taxon>Microbacterium</taxon>
    </lineage>
</organism>
<keyword evidence="2" id="KW-1185">Reference proteome</keyword>
<dbReference type="EMBL" id="BAABCP010000001">
    <property type="protein sequence ID" value="GAA3941773.1"/>
    <property type="molecule type" value="Genomic_DNA"/>
</dbReference>
<evidence type="ECO:0000313" key="2">
    <source>
        <dbReference type="Proteomes" id="UP001501591"/>
    </source>
</evidence>
<dbReference type="Gene3D" id="3.40.50.150">
    <property type="entry name" value="Vaccinia Virus protein VP39"/>
    <property type="match status" value="1"/>
</dbReference>
<evidence type="ECO:0008006" key="3">
    <source>
        <dbReference type="Google" id="ProtNLM"/>
    </source>
</evidence>
<accession>A0ABP7NB04</accession>
<dbReference type="Proteomes" id="UP001501591">
    <property type="component" value="Unassembled WGS sequence"/>
</dbReference>
<dbReference type="InterPro" id="IPR029063">
    <property type="entry name" value="SAM-dependent_MTases_sf"/>
</dbReference>
<protein>
    <recommendedName>
        <fullName evidence="3">Class I SAM-dependent methyltransferase</fullName>
    </recommendedName>
</protein>
<dbReference type="SUPFAM" id="SSF53335">
    <property type="entry name" value="S-adenosyl-L-methionine-dependent methyltransferases"/>
    <property type="match status" value="1"/>
</dbReference>
<comment type="caution">
    <text evidence="1">The sequence shown here is derived from an EMBL/GenBank/DDBJ whole genome shotgun (WGS) entry which is preliminary data.</text>
</comment>
<gene>
    <name evidence="1" type="ORF">GCM10022383_19480</name>
</gene>
<dbReference type="RefSeq" id="WP_344819367.1">
    <property type="nucleotide sequence ID" value="NZ_BAABCP010000001.1"/>
</dbReference>
<evidence type="ECO:0000313" key="1">
    <source>
        <dbReference type="EMBL" id="GAA3941773.1"/>
    </source>
</evidence>